<keyword evidence="2" id="KW-0812">Transmembrane</keyword>
<feature type="region of interest" description="Disordered" evidence="1">
    <location>
        <begin position="76"/>
        <end position="134"/>
    </location>
</feature>
<gene>
    <name evidence="3" type="ORF">DFP72DRAFT_842181</name>
</gene>
<name>A0A8H6IBN9_9AGAR</name>
<keyword evidence="2" id="KW-1133">Transmembrane helix</keyword>
<accession>A0A8H6IBN9</accession>
<evidence type="ECO:0000313" key="3">
    <source>
        <dbReference type="EMBL" id="KAF6762144.1"/>
    </source>
</evidence>
<dbReference type="Proteomes" id="UP000521943">
    <property type="component" value="Unassembled WGS sequence"/>
</dbReference>
<evidence type="ECO:0000313" key="4">
    <source>
        <dbReference type="Proteomes" id="UP000521943"/>
    </source>
</evidence>
<keyword evidence="2" id="KW-0472">Membrane</keyword>
<keyword evidence="4" id="KW-1185">Reference proteome</keyword>
<sequence>MSGAGKACRGGGRTYHMPNYATSYANEKSNLITIHLDQDKGDKKVYLIFTFLVLLLVSLPTFHLLSRPPGHLKYTVGEPSTQLSTEPLSPDASNLHESFDSPAEEEASGDSERGQGYGPRTTNPSWDDPRPADQCTAFGEKEYTARLQGGCVEKGIRVSGLKSERKLCETAPATVNGIRYERPTSCKNKGWFSGMRGQWEVEDPTC</sequence>
<organism evidence="3 4">
    <name type="scientific">Ephemerocybe angulata</name>
    <dbReference type="NCBI Taxonomy" id="980116"/>
    <lineage>
        <taxon>Eukaryota</taxon>
        <taxon>Fungi</taxon>
        <taxon>Dikarya</taxon>
        <taxon>Basidiomycota</taxon>
        <taxon>Agaricomycotina</taxon>
        <taxon>Agaricomycetes</taxon>
        <taxon>Agaricomycetidae</taxon>
        <taxon>Agaricales</taxon>
        <taxon>Agaricineae</taxon>
        <taxon>Psathyrellaceae</taxon>
        <taxon>Ephemerocybe</taxon>
    </lineage>
</organism>
<protein>
    <submittedName>
        <fullName evidence="3">Uncharacterized protein</fullName>
    </submittedName>
</protein>
<dbReference type="AlphaFoldDB" id="A0A8H6IBN9"/>
<comment type="caution">
    <text evidence="3">The sequence shown here is derived from an EMBL/GenBank/DDBJ whole genome shotgun (WGS) entry which is preliminary data.</text>
</comment>
<evidence type="ECO:0000256" key="1">
    <source>
        <dbReference type="SAM" id="MobiDB-lite"/>
    </source>
</evidence>
<reference evidence="3 4" key="1">
    <citation type="submission" date="2020-07" db="EMBL/GenBank/DDBJ databases">
        <title>Comparative genomics of pyrophilous fungi reveals a link between fire events and developmental genes.</title>
        <authorList>
            <consortium name="DOE Joint Genome Institute"/>
            <person name="Steindorff A.S."/>
            <person name="Carver A."/>
            <person name="Calhoun S."/>
            <person name="Stillman K."/>
            <person name="Liu H."/>
            <person name="Lipzen A."/>
            <person name="Pangilinan J."/>
            <person name="Labutti K."/>
            <person name="Bruns T.D."/>
            <person name="Grigoriev I.V."/>
        </authorList>
    </citation>
    <scope>NUCLEOTIDE SEQUENCE [LARGE SCALE GENOMIC DNA]</scope>
    <source>
        <strain evidence="3 4">CBS 144469</strain>
    </source>
</reference>
<proteinExistence type="predicted"/>
<evidence type="ECO:0000256" key="2">
    <source>
        <dbReference type="SAM" id="Phobius"/>
    </source>
</evidence>
<feature type="transmembrane region" description="Helical" evidence="2">
    <location>
        <begin position="45"/>
        <end position="65"/>
    </location>
</feature>
<dbReference type="OrthoDB" id="3153758at2759"/>
<feature type="compositionally biased region" description="Polar residues" evidence="1">
    <location>
        <begin position="78"/>
        <end position="96"/>
    </location>
</feature>
<dbReference type="EMBL" id="JACGCI010000008">
    <property type="protein sequence ID" value="KAF6762144.1"/>
    <property type="molecule type" value="Genomic_DNA"/>
</dbReference>